<comment type="subcellular location">
    <subcellularLocation>
        <location evidence="1">Cell membrane</location>
        <topology evidence="1">Multi-pass membrane protein</topology>
    </subcellularLocation>
</comment>
<organism evidence="8 9">
    <name type="scientific">Plantactinospora sonchi</name>
    <dbReference type="NCBI Taxonomy" id="1544735"/>
    <lineage>
        <taxon>Bacteria</taxon>
        <taxon>Bacillati</taxon>
        <taxon>Actinomycetota</taxon>
        <taxon>Actinomycetes</taxon>
        <taxon>Micromonosporales</taxon>
        <taxon>Micromonosporaceae</taxon>
        <taxon>Plantactinospora</taxon>
    </lineage>
</organism>
<evidence type="ECO:0000313" key="8">
    <source>
        <dbReference type="EMBL" id="MEE6261700.1"/>
    </source>
</evidence>
<sequence>MSHLDSLSHGIAAADTGTTVAGIILWVVLMAAYLALVMFTVWQVIHSPRSDDSRTLWTWLVVLAPLLGVVLWFLVGRNAAARGGERSGS</sequence>
<keyword evidence="2" id="KW-1003">Cell membrane</keyword>
<evidence type="ECO:0000256" key="4">
    <source>
        <dbReference type="ARBA" id="ARBA00022989"/>
    </source>
</evidence>
<evidence type="ECO:0000259" key="7">
    <source>
        <dbReference type="Pfam" id="PF13396"/>
    </source>
</evidence>
<evidence type="ECO:0000313" key="9">
    <source>
        <dbReference type="Proteomes" id="UP001332243"/>
    </source>
</evidence>
<comment type="caution">
    <text evidence="8">The sequence shown here is derived from an EMBL/GenBank/DDBJ whole genome shotgun (WGS) entry which is preliminary data.</text>
</comment>
<dbReference type="EMBL" id="JAZGQK010000021">
    <property type="protein sequence ID" value="MEE6261700.1"/>
    <property type="molecule type" value="Genomic_DNA"/>
</dbReference>
<dbReference type="Proteomes" id="UP001332243">
    <property type="component" value="Unassembled WGS sequence"/>
</dbReference>
<dbReference type="RefSeq" id="WP_331216775.1">
    <property type="nucleotide sequence ID" value="NZ_JAZGQK010000021.1"/>
</dbReference>
<keyword evidence="5 6" id="KW-0472">Membrane</keyword>
<reference evidence="8 9" key="1">
    <citation type="submission" date="2024-01" db="EMBL/GenBank/DDBJ databases">
        <title>Genome insights into Plantactinospora sonchi sp. nov.</title>
        <authorList>
            <person name="Wang L."/>
        </authorList>
    </citation>
    <scope>NUCLEOTIDE SEQUENCE [LARGE SCALE GENOMIC DNA]</scope>
    <source>
        <strain evidence="8 9">NEAU-QY2</strain>
    </source>
</reference>
<protein>
    <submittedName>
        <fullName evidence="8">PLD nuclease N-terminal domain-containing protein</fullName>
    </submittedName>
</protein>
<accession>A0ABU7RYX4</accession>
<name>A0ABU7RYX4_9ACTN</name>
<keyword evidence="3 6" id="KW-0812">Transmembrane</keyword>
<evidence type="ECO:0000256" key="3">
    <source>
        <dbReference type="ARBA" id="ARBA00022692"/>
    </source>
</evidence>
<feature type="transmembrane region" description="Helical" evidence="6">
    <location>
        <begin position="20"/>
        <end position="44"/>
    </location>
</feature>
<feature type="domain" description="Cardiolipin synthase N-terminal" evidence="7">
    <location>
        <begin position="35"/>
        <end position="77"/>
    </location>
</feature>
<dbReference type="Pfam" id="PF13396">
    <property type="entry name" value="PLDc_N"/>
    <property type="match status" value="1"/>
</dbReference>
<dbReference type="InterPro" id="IPR027379">
    <property type="entry name" value="CLS_N"/>
</dbReference>
<keyword evidence="9" id="KW-1185">Reference proteome</keyword>
<gene>
    <name evidence="8" type="ORF">V1633_24760</name>
</gene>
<keyword evidence="4 6" id="KW-1133">Transmembrane helix</keyword>
<evidence type="ECO:0000256" key="5">
    <source>
        <dbReference type="ARBA" id="ARBA00023136"/>
    </source>
</evidence>
<proteinExistence type="predicted"/>
<evidence type="ECO:0000256" key="1">
    <source>
        <dbReference type="ARBA" id="ARBA00004651"/>
    </source>
</evidence>
<evidence type="ECO:0000256" key="6">
    <source>
        <dbReference type="SAM" id="Phobius"/>
    </source>
</evidence>
<feature type="transmembrane region" description="Helical" evidence="6">
    <location>
        <begin position="56"/>
        <end position="75"/>
    </location>
</feature>
<evidence type="ECO:0000256" key="2">
    <source>
        <dbReference type="ARBA" id="ARBA00022475"/>
    </source>
</evidence>